<feature type="transmembrane region" description="Helical" evidence="1">
    <location>
        <begin position="160"/>
        <end position="180"/>
    </location>
</feature>
<dbReference type="Pfam" id="PF21534">
    <property type="entry name" value="Rost"/>
    <property type="match status" value="1"/>
</dbReference>
<name>A0A0K2TYS3_LEPSM</name>
<keyword evidence="1" id="KW-0812">Transmembrane</keyword>
<feature type="transmembrane region" description="Helical" evidence="1">
    <location>
        <begin position="187"/>
        <end position="210"/>
    </location>
</feature>
<evidence type="ECO:0000256" key="1">
    <source>
        <dbReference type="SAM" id="Phobius"/>
    </source>
</evidence>
<dbReference type="InterPro" id="IPR049352">
    <property type="entry name" value="Rost"/>
</dbReference>
<feature type="transmembrane region" description="Helical" evidence="1">
    <location>
        <begin position="44"/>
        <end position="63"/>
    </location>
</feature>
<proteinExistence type="predicted"/>
<dbReference type="OrthoDB" id="6342053at2759"/>
<dbReference type="AlphaFoldDB" id="A0A0K2TYS3"/>
<reference evidence="2" key="1">
    <citation type="submission" date="2014-05" db="EMBL/GenBank/DDBJ databases">
        <authorList>
            <person name="Chronopoulou M."/>
        </authorList>
    </citation>
    <scope>NUCLEOTIDE SEQUENCE</scope>
    <source>
        <tissue evidence="2">Whole organism</tissue>
    </source>
</reference>
<dbReference type="GO" id="GO:0016020">
    <property type="term" value="C:membrane"/>
    <property type="evidence" value="ECO:0007669"/>
    <property type="project" value="TreeGrafter"/>
</dbReference>
<keyword evidence="1" id="KW-1133">Transmembrane helix</keyword>
<protein>
    <submittedName>
        <fullName evidence="2">GA12046PAlike [Tribolium castaneum]</fullName>
    </submittedName>
</protein>
<accession>A0A0K2TYS3</accession>
<feature type="transmembrane region" description="Helical" evidence="1">
    <location>
        <begin position="83"/>
        <end position="103"/>
    </location>
</feature>
<dbReference type="PANTHER" id="PTHR12242:SF49">
    <property type="entry name" value="HEADBUTT, ISOFORM E"/>
    <property type="match status" value="1"/>
</dbReference>
<keyword evidence="1" id="KW-0472">Membrane</keyword>
<evidence type="ECO:0000313" key="2">
    <source>
        <dbReference type="EMBL" id="CDW31000.1"/>
    </source>
</evidence>
<sequence>MEGCLKEFKEEFSREKWALSSKEPGRFTRSQWCPEDKCSLWYLIYRWAIALIFIITICGHIGHVYKEWKGASWKWVIFMTQQGISILCLTYIFDAILVTYRYLGDKKNTNRGMHMPLTHKISWALSNMSFTVAIYITIVYWALLHQYVLKANMLKTNGAVAFNFFMHAINTLSIIIDFFVSDRPWRILHFYFSVIFGIWYLIFSVSYWAAGGTGFCRPQETTDTSVVAPEECDPFIYPILDYENKPGMAVAVVLGGTLFLPFLQTFYFLLYQLRLKLYRAIYPNVETQNLNEIPFLSRN</sequence>
<feature type="transmembrane region" description="Helical" evidence="1">
    <location>
        <begin position="248"/>
        <end position="270"/>
    </location>
</feature>
<dbReference type="PANTHER" id="PTHR12242">
    <property type="entry name" value="OS02G0130600 PROTEIN-RELATED"/>
    <property type="match status" value="1"/>
</dbReference>
<organism evidence="2">
    <name type="scientific">Lepeophtheirus salmonis</name>
    <name type="common">Salmon louse</name>
    <name type="synonym">Caligus salmonis</name>
    <dbReference type="NCBI Taxonomy" id="72036"/>
    <lineage>
        <taxon>Eukaryota</taxon>
        <taxon>Metazoa</taxon>
        <taxon>Ecdysozoa</taxon>
        <taxon>Arthropoda</taxon>
        <taxon>Crustacea</taxon>
        <taxon>Multicrustacea</taxon>
        <taxon>Hexanauplia</taxon>
        <taxon>Copepoda</taxon>
        <taxon>Siphonostomatoida</taxon>
        <taxon>Caligidae</taxon>
        <taxon>Lepeophtheirus</taxon>
    </lineage>
</organism>
<dbReference type="EMBL" id="HACA01013639">
    <property type="protein sequence ID" value="CDW31000.1"/>
    <property type="molecule type" value="Transcribed_RNA"/>
</dbReference>
<feature type="transmembrane region" description="Helical" evidence="1">
    <location>
        <begin position="124"/>
        <end position="148"/>
    </location>
</feature>